<dbReference type="NCBIfam" id="NF037981">
    <property type="entry name" value="NCS2_1"/>
    <property type="match status" value="1"/>
</dbReference>
<dbReference type="PANTHER" id="PTHR42810">
    <property type="entry name" value="PURINE PERMEASE C1399.01C-RELATED"/>
    <property type="match status" value="1"/>
</dbReference>
<comment type="caution">
    <text evidence="8">The sequence shown here is derived from an EMBL/GenBank/DDBJ whole genome shotgun (WGS) entry which is preliminary data.</text>
</comment>
<proteinExistence type="inferred from homology"/>
<keyword evidence="9" id="KW-1185">Reference proteome</keyword>
<feature type="transmembrane region" description="Helical" evidence="7">
    <location>
        <begin position="55"/>
        <end position="76"/>
    </location>
</feature>
<keyword evidence="5 7" id="KW-1133">Transmembrane helix</keyword>
<evidence type="ECO:0000256" key="1">
    <source>
        <dbReference type="ARBA" id="ARBA00004141"/>
    </source>
</evidence>
<feature type="transmembrane region" description="Helical" evidence="7">
    <location>
        <begin position="194"/>
        <end position="214"/>
    </location>
</feature>
<feature type="transmembrane region" description="Helical" evidence="7">
    <location>
        <begin position="243"/>
        <end position="267"/>
    </location>
</feature>
<dbReference type="Proteomes" id="UP001597301">
    <property type="component" value="Unassembled WGS sequence"/>
</dbReference>
<dbReference type="PANTHER" id="PTHR42810:SF2">
    <property type="entry name" value="PURINE PERMEASE C1399.01C-RELATED"/>
    <property type="match status" value="1"/>
</dbReference>
<gene>
    <name evidence="8" type="ORF">ACFSCZ_08485</name>
</gene>
<accession>A0ABW4KEV1</accession>
<feature type="transmembrane region" description="Helical" evidence="7">
    <location>
        <begin position="408"/>
        <end position="430"/>
    </location>
</feature>
<feature type="transmembrane region" description="Helical" evidence="7">
    <location>
        <begin position="30"/>
        <end position="48"/>
    </location>
</feature>
<keyword evidence="3" id="KW-0813">Transport</keyword>
<feature type="transmembrane region" description="Helical" evidence="7">
    <location>
        <begin position="164"/>
        <end position="182"/>
    </location>
</feature>
<evidence type="ECO:0000256" key="7">
    <source>
        <dbReference type="SAM" id="Phobius"/>
    </source>
</evidence>
<evidence type="ECO:0000256" key="3">
    <source>
        <dbReference type="ARBA" id="ARBA00022448"/>
    </source>
</evidence>
<evidence type="ECO:0000256" key="6">
    <source>
        <dbReference type="ARBA" id="ARBA00023136"/>
    </source>
</evidence>
<evidence type="ECO:0000313" key="8">
    <source>
        <dbReference type="EMBL" id="MFD1706769.1"/>
    </source>
</evidence>
<dbReference type="RefSeq" id="WP_380773448.1">
    <property type="nucleotide sequence ID" value="NZ_JBHUEO010000019.1"/>
</dbReference>
<feature type="transmembrane region" description="Helical" evidence="7">
    <location>
        <begin position="132"/>
        <end position="158"/>
    </location>
</feature>
<comment type="similarity">
    <text evidence="2">Belongs to the nucleobase:cation symporter-2 (NCS2) (TC 2.A.40) family.</text>
</comment>
<dbReference type="InterPro" id="IPR006043">
    <property type="entry name" value="NCS2"/>
</dbReference>
<organism evidence="8 9">
    <name type="scientific">Siminovitchia sediminis</name>
    <dbReference type="NCBI Taxonomy" id="1274353"/>
    <lineage>
        <taxon>Bacteria</taxon>
        <taxon>Bacillati</taxon>
        <taxon>Bacillota</taxon>
        <taxon>Bacilli</taxon>
        <taxon>Bacillales</taxon>
        <taxon>Bacillaceae</taxon>
        <taxon>Siminovitchia</taxon>
    </lineage>
</organism>
<keyword evidence="4 7" id="KW-0812">Transmembrane</keyword>
<dbReference type="Pfam" id="PF00860">
    <property type="entry name" value="Xan_ur_permease"/>
    <property type="match status" value="1"/>
</dbReference>
<feature type="transmembrane region" description="Helical" evidence="7">
    <location>
        <begin position="348"/>
        <end position="367"/>
    </location>
</feature>
<feature type="transmembrane region" description="Helical" evidence="7">
    <location>
        <begin position="311"/>
        <end position="336"/>
    </location>
</feature>
<evidence type="ECO:0000256" key="5">
    <source>
        <dbReference type="ARBA" id="ARBA00022989"/>
    </source>
</evidence>
<protein>
    <submittedName>
        <fullName evidence="8">Uracil-xanthine permease family protein</fullName>
    </submittedName>
</protein>
<reference evidence="9" key="1">
    <citation type="journal article" date="2019" name="Int. J. Syst. Evol. Microbiol.">
        <title>The Global Catalogue of Microorganisms (GCM) 10K type strain sequencing project: providing services to taxonomists for standard genome sequencing and annotation.</title>
        <authorList>
            <consortium name="The Broad Institute Genomics Platform"/>
            <consortium name="The Broad Institute Genome Sequencing Center for Infectious Disease"/>
            <person name="Wu L."/>
            <person name="Ma J."/>
        </authorList>
    </citation>
    <scope>NUCLEOTIDE SEQUENCE [LARGE SCALE GENOMIC DNA]</scope>
    <source>
        <strain evidence="9">CGMCC 1.12295</strain>
    </source>
</reference>
<feature type="transmembrane region" description="Helical" evidence="7">
    <location>
        <begin position="88"/>
        <end position="120"/>
    </location>
</feature>
<evidence type="ECO:0000256" key="2">
    <source>
        <dbReference type="ARBA" id="ARBA00008821"/>
    </source>
</evidence>
<comment type="subcellular location">
    <subcellularLocation>
        <location evidence="1">Membrane</location>
        <topology evidence="1">Multi-pass membrane protein</topology>
    </subcellularLocation>
</comment>
<keyword evidence="6 7" id="KW-0472">Membrane</keyword>
<dbReference type="EMBL" id="JBHUEO010000019">
    <property type="protein sequence ID" value="MFD1706769.1"/>
    <property type="molecule type" value="Genomic_DNA"/>
</dbReference>
<feature type="transmembrane region" description="Helical" evidence="7">
    <location>
        <begin position="379"/>
        <end position="396"/>
    </location>
</feature>
<evidence type="ECO:0000256" key="4">
    <source>
        <dbReference type="ARBA" id="ARBA00022692"/>
    </source>
</evidence>
<evidence type="ECO:0000313" key="9">
    <source>
        <dbReference type="Proteomes" id="UP001597301"/>
    </source>
</evidence>
<sequence>MKKGSDNNLLIGVNDKVGYSKATVLGLQHVLAMDLYIAPLIIAGLLSLSIENTSFFIQMCFLATGIATLIQTGAGIKLPVVQGPSYVPIGAIAAIGGKLGLGGITGSLIPGAIIIAIVGYPLKWFAKWVRKFMPPIVAGTVIIIVGIGLMPTAINGVYNAEGSLGHNTAIAGVSIGTLILFMMLGSRLRGIGKFFRLVSVILAIAVGTITATILGDVDFSPVKDAPWFAFPALFPFGKPVFDIGAIITMVFVYLIILIETTGTWFVVSSVTGEQLDDKRLNKASVGEGLGCLAGSLVGGTPVTGYSSNAGLLAITGVAGRGPILAAGVILICLGLIPKLSTVITCIPGPVISAIFGMVCVAIVTNGMKVIQPFTIDDRNMIIIGIPILLTLAAVFLPQDVLFAVPDWINYILSSGIAVGALATLILNLVIPKEKKMQTEREDALYKKGTG</sequence>
<name>A0ABW4KEV1_9BACI</name>